<proteinExistence type="predicted"/>
<evidence type="ECO:0000313" key="1">
    <source>
        <dbReference type="EMBL" id="MDL5159619.1"/>
    </source>
</evidence>
<evidence type="ECO:0000313" key="2">
    <source>
        <dbReference type="Proteomes" id="UP001231924"/>
    </source>
</evidence>
<comment type="caution">
    <text evidence="1">The sequence shown here is derived from an EMBL/GenBank/DDBJ whole genome shotgun (WGS) entry which is preliminary data.</text>
</comment>
<sequence length="86" mass="8700">MSSDYGYGHGPADDAPTLKLAAQDGKQPLAKRIKSGLPALAFVGSGAIEPPPGQQDCGAAARRGLVGARCLSRHGMKSGSQMGNGH</sequence>
<reference evidence="1 2" key="1">
    <citation type="submission" date="2023-06" db="EMBL/GenBank/DDBJ databases">
        <title>Actinomycetospora Odt1-22.</title>
        <authorList>
            <person name="Supong K."/>
        </authorList>
    </citation>
    <scope>NUCLEOTIDE SEQUENCE [LARGE SCALE GENOMIC DNA]</scope>
    <source>
        <strain evidence="1 2">Odt1-22</strain>
    </source>
</reference>
<name>A0ABT7MG28_9PSEU</name>
<protein>
    <submittedName>
        <fullName evidence="1">Uncharacterized protein</fullName>
    </submittedName>
</protein>
<organism evidence="1 2">
    <name type="scientific">Actinomycetospora termitidis</name>
    <dbReference type="NCBI Taxonomy" id="3053470"/>
    <lineage>
        <taxon>Bacteria</taxon>
        <taxon>Bacillati</taxon>
        <taxon>Actinomycetota</taxon>
        <taxon>Actinomycetes</taxon>
        <taxon>Pseudonocardiales</taxon>
        <taxon>Pseudonocardiaceae</taxon>
        <taxon>Actinomycetospora</taxon>
    </lineage>
</organism>
<keyword evidence="2" id="KW-1185">Reference proteome</keyword>
<accession>A0ABT7MG28</accession>
<dbReference type="EMBL" id="JASVWF010000008">
    <property type="protein sequence ID" value="MDL5159619.1"/>
    <property type="molecule type" value="Genomic_DNA"/>
</dbReference>
<gene>
    <name evidence="1" type="ORF">QRT03_26870</name>
</gene>
<dbReference type="RefSeq" id="WP_286056225.1">
    <property type="nucleotide sequence ID" value="NZ_JASVWF010000008.1"/>
</dbReference>
<dbReference type="Proteomes" id="UP001231924">
    <property type="component" value="Unassembled WGS sequence"/>
</dbReference>